<dbReference type="SUPFAM" id="SSF117856">
    <property type="entry name" value="AF0104/ALDC/Ptd012-like"/>
    <property type="match status" value="1"/>
</dbReference>
<sequence>MANCIYQYSVVGALMSGICQDGTTAQNILKHGDHGIGTVRGLNGELVIIDGAAYHFPANGPLHVVHATDIIPFAMVTKFQPTLNSHVPQTSMAYLFHSLSPLLPDEQNVFLSLRLRATFSRVVFRVIPAQSKPRETLLDLAKRQEIRECNHIQGTMFGFWSPRYTSGFSVPGFHLHLLSADRTVGGHVIDFEAEDGELGAAVVRNYQVEFPASDEFREVPLDCVTEKDLHTAEGASVTE</sequence>
<evidence type="ECO:0000256" key="7">
    <source>
        <dbReference type="ARBA" id="ARBA00023061"/>
    </source>
</evidence>
<comment type="pathway">
    <text evidence="2">Polyol metabolism; (R,R)-butane-2,3-diol biosynthesis; (R,R)-butane-2,3-diol from pyruvate: step 2/3.</text>
</comment>
<evidence type="ECO:0000256" key="3">
    <source>
        <dbReference type="ARBA" id="ARBA00007106"/>
    </source>
</evidence>
<dbReference type="Pfam" id="PF03306">
    <property type="entry name" value="AAL_decarboxy"/>
    <property type="match status" value="1"/>
</dbReference>
<evidence type="ECO:0000256" key="5">
    <source>
        <dbReference type="ARBA" id="ARBA00020164"/>
    </source>
</evidence>
<dbReference type="PANTHER" id="PTHR35524:SF1">
    <property type="entry name" value="ALPHA-ACETOLACTATE DECARBOXYLASE"/>
    <property type="match status" value="1"/>
</dbReference>
<comment type="catalytic activity">
    <reaction evidence="1">
        <text>(2S)-2-acetolactate + H(+) = (R)-acetoin + CO2</text>
        <dbReference type="Rhea" id="RHEA:21580"/>
        <dbReference type="ChEBI" id="CHEBI:15378"/>
        <dbReference type="ChEBI" id="CHEBI:15686"/>
        <dbReference type="ChEBI" id="CHEBI:16526"/>
        <dbReference type="ChEBI" id="CHEBI:58476"/>
        <dbReference type="EC" id="4.1.1.5"/>
    </reaction>
</comment>
<evidence type="ECO:0000313" key="9">
    <source>
        <dbReference type="EMBL" id="KAL2869610.1"/>
    </source>
</evidence>
<keyword evidence="6" id="KW-0210">Decarboxylase</keyword>
<gene>
    <name evidence="9" type="ORF">BJX67DRAFT_333626</name>
</gene>
<keyword evidence="10" id="KW-1185">Reference proteome</keyword>
<organism evidence="9 10">
    <name type="scientific">Aspergillus lucknowensis</name>
    <dbReference type="NCBI Taxonomy" id="176173"/>
    <lineage>
        <taxon>Eukaryota</taxon>
        <taxon>Fungi</taxon>
        <taxon>Dikarya</taxon>
        <taxon>Ascomycota</taxon>
        <taxon>Pezizomycotina</taxon>
        <taxon>Eurotiomycetes</taxon>
        <taxon>Eurotiomycetidae</taxon>
        <taxon>Eurotiales</taxon>
        <taxon>Aspergillaceae</taxon>
        <taxon>Aspergillus</taxon>
        <taxon>Aspergillus subgen. Nidulantes</taxon>
    </lineage>
</organism>
<evidence type="ECO:0000256" key="1">
    <source>
        <dbReference type="ARBA" id="ARBA00001784"/>
    </source>
</evidence>
<evidence type="ECO:0000313" key="10">
    <source>
        <dbReference type="Proteomes" id="UP001610432"/>
    </source>
</evidence>
<dbReference type="Gene3D" id="3.30.1330.80">
    <property type="entry name" value="Hypothetical protein, similar to alpha- acetolactate decarboxylase, domain 2"/>
    <property type="match status" value="2"/>
</dbReference>
<dbReference type="EC" id="4.1.1.5" evidence="4"/>
<dbReference type="CDD" id="cd17299">
    <property type="entry name" value="acetolactate_decarboxylase"/>
    <property type="match status" value="1"/>
</dbReference>
<dbReference type="PANTHER" id="PTHR35524">
    <property type="entry name" value="ALPHA-ACETOLACTATE DECARBOXYLASE"/>
    <property type="match status" value="1"/>
</dbReference>
<name>A0ABR4LYN0_9EURO</name>
<dbReference type="RefSeq" id="XP_070888589.1">
    <property type="nucleotide sequence ID" value="XM_071027550.1"/>
</dbReference>
<dbReference type="InterPro" id="IPR005128">
    <property type="entry name" value="Acetolactate_a_deCO2ase"/>
</dbReference>
<comment type="similarity">
    <text evidence="3">Belongs to the alpha-acetolactate decarboxylase family.</text>
</comment>
<protein>
    <recommendedName>
        <fullName evidence="5">Alpha-acetolactate decarboxylase</fullName>
        <ecNumber evidence="4">4.1.1.5</ecNumber>
    </recommendedName>
</protein>
<evidence type="ECO:0000256" key="8">
    <source>
        <dbReference type="ARBA" id="ARBA00023239"/>
    </source>
</evidence>
<accession>A0ABR4LYN0</accession>
<proteinExistence type="inferred from homology"/>
<evidence type="ECO:0000256" key="2">
    <source>
        <dbReference type="ARBA" id="ARBA00005170"/>
    </source>
</evidence>
<evidence type="ECO:0000256" key="4">
    <source>
        <dbReference type="ARBA" id="ARBA00013204"/>
    </source>
</evidence>
<evidence type="ECO:0000256" key="6">
    <source>
        <dbReference type="ARBA" id="ARBA00022793"/>
    </source>
</evidence>
<dbReference type="PIRSF" id="PIRSF001332">
    <property type="entry name" value="Acetolac_decarb"/>
    <property type="match status" value="1"/>
</dbReference>
<keyword evidence="7" id="KW-0005">Acetoin biosynthesis</keyword>
<dbReference type="EMBL" id="JBFXLQ010000009">
    <property type="protein sequence ID" value="KAL2869610.1"/>
    <property type="molecule type" value="Genomic_DNA"/>
</dbReference>
<dbReference type="NCBIfam" id="TIGR01252">
    <property type="entry name" value="acetolac_decarb"/>
    <property type="match status" value="1"/>
</dbReference>
<dbReference type="GeneID" id="98142622"/>
<reference evidence="9 10" key="1">
    <citation type="submission" date="2024-07" db="EMBL/GenBank/DDBJ databases">
        <title>Section-level genome sequencing and comparative genomics of Aspergillus sections Usti and Cavernicolus.</title>
        <authorList>
            <consortium name="Lawrence Berkeley National Laboratory"/>
            <person name="Nybo J.L."/>
            <person name="Vesth T.C."/>
            <person name="Theobald S."/>
            <person name="Frisvad J.C."/>
            <person name="Larsen T.O."/>
            <person name="Kjaerboelling I."/>
            <person name="Rothschild-Mancinelli K."/>
            <person name="Lyhne E.K."/>
            <person name="Kogle M.E."/>
            <person name="Barry K."/>
            <person name="Clum A."/>
            <person name="Na H."/>
            <person name="Ledsgaard L."/>
            <person name="Lin J."/>
            <person name="Lipzen A."/>
            <person name="Kuo A."/>
            <person name="Riley R."/>
            <person name="Mondo S."/>
            <person name="Labutti K."/>
            <person name="Haridas S."/>
            <person name="Pangalinan J."/>
            <person name="Salamov A.A."/>
            <person name="Simmons B.A."/>
            <person name="Magnuson J.K."/>
            <person name="Chen J."/>
            <person name="Drula E."/>
            <person name="Henrissat B."/>
            <person name="Wiebenga A."/>
            <person name="Lubbers R.J."/>
            <person name="Gomes A.C."/>
            <person name="Macurrencykelacurrency M.R."/>
            <person name="Stajich J."/>
            <person name="Grigoriev I.V."/>
            <person name="Mortensen U.H."/>
            <person name="De Vries R.P."/>
            <person name="Baker S.E."/>
            <person name="Andersen M.R."/>
        </authorList>
    </citation>
    <scope>NUCLEOTIDE SEQUENCE [LARGE SCALE GENOMIC DNA]</scope>
    <source>
        <strain evidence="9 10">CBS 449.75</strain>
    </source>
</reference>
<comment type="caution">
    <text evidence="9">The sequence shown here is derived from an EMBL/GenBank/DDBJ whole genome shotgun (WGS) entry which is preliminary data.</text>
</comment>
<keyword evidence="8" id="KW-0456">Lyase</keyword>
<dbReference type="Proteomes" id="UP001610432">
    <property type="component" value="Unassembled WGS sequence"/>
</dbReference>